<proteinExistence type="predicted"/>
<name>A0A919PRN4_9ACTN</name>
<dbReference type="AlphaFoldDB" id="A0A919PRN4"/>
<dbReference type="Pfam" id="PF19681">
    <property type="entry name" value="DUF6183"/>
    <property type="match status" value="1"/>
</dbReference>
<dbReference type="InterPro" id="IPR045756">
    <property type="entry name" value="DUF6183"/>
</dbReference>
<reference evidence="1" key="1">
    <citation type="submission" date="2021-01" db="EMBL/GenBank/DDBJ databases">
        <title>Whole genome shotgun sequence of Dactylosporangium siamense NBRC 106093.</title>
        <authorList>
            <person name="Komaki H."/>
            <person name="Tamura T."/>
        </authorList>
    </citation>
    <scope>NUCLEOTIDE SEQUENCE</scope>
    <source>
        <strain evidence="1">NBRC 106093</strain>
    </source>
</reference>
<keyword evidence="2" id="KW-1185">Reference proteome</keyword>
<protein>
    <submittedName>
        <fullName evidence="1">Uncharacterized protein</fullName>
    </submittedName>
</protein>
<evidence type="ECO:0000313" key="1">
    <source>
        <dbReference type="EMBL" id="GIG48859.1"/>
    </source>
</evidence>
<dbReference type="EMBL" id="BONQ01000110">
    <property type="protein sequence ID" value="GIG48859.1"/>
    <property type="molecule type" value="Genomic_DNA"/>
</dbReference>
<sequence>MDDSPEAVAARLESVADVQEVWALAERRLEAGDAAFVADLGIAMWQRYGRQPVPPWQYHSAFDRMLRLLALRAPAVDEALRLISVTLDPHRVRFAAALLASAHTPADLAQVLDGAGSEELRACLVHELVVRGAQLQHRPAGQHPLSWLPRSLTPLEGRPELPFYSITGRSHGTAGISVSPAPGGGPAVPARETTTDAEAAALGAAVANWADWSNGRVEARTFALDGDPHPDAVGATLLGLGLESVPGLRQQPGPCTAHQAWRQLFLAASTGGAYNAGDFGAYGRLFAWRSVAALAGAPPDASPADVESVARAASWHSFAGATAWFDEVAWDVGLAVVSPDGRRLAVLAASDTD</sequence>
<evidence type="ECO:0000313" key="2">
    <source>
        <dbReference type="Proteomes" id="UP000660611"/>
    </source>
</evidence>
<organism evidence="1 2">
    <name type="scientific">Dactylosporangium siamense</name>
    <dbReference type="NCBI Taxonomy" id="685454"/>
    <lineage>
        <taxon>Bacteria</taxon>
        <taxon>Bacillati</taxon>
        <taxon>Actinomycetota</taxon>
        <taxon>Actinomycetes</taxon>
        <taxon>Micromonosporales</taxon>
        <taxon>Micromonosporaceae</taxon>
        <taxon>Dactylosporangium</taxon>
    </lineage>
</organism>
<dbReference type="Proteomes" id="UP000660611">
    <property type="component" value="Unassembled WGS sequence"/>
</dbReference>
<accession>A0A919PRN4</accession>
<comment type="caution">
    <text evidence="1">The sequence shown here is derived from an EMBL/GenBank/DDBJ whole genome shotgun (WGS) entry which is preliminary data.</text>
</comment>
<dbReference type="RefSeq" id="WP_203850560.1">
    <property type="nucleotide sequence ID" value="NZ_BAAAVW010000020.1"/>
</dbReference>
<gene>
    <name evidence="1" type="ORF">Dsi01nite_069000</name>
</gene>